<dbReference type="Gene3D" id="3.40.630.30">
    <property type="match status" value="1"/>
</dbReference>
<dbReference type="RefSeq" id="WP_121897140.1">
    <property type="nucleotide sequence ID" value="NZ_RCNT01000002.1"/>
</dbReference>
<keyword evidence="2" id="KW-0808">Transferase</keyword>
<name>A0A3L9YB64_9RHOB</name>
<proteinExistence type="predicted"/>
<dbReference type="Pfam" id="PF13673">
    <property type="entry name" value="Acetyltransf_10"/>
    <property type="match status" value="1"/>
</dbReference>
<reference evidence="2 3" key="1">
    <citation type="submission" date="2018-10" db="EMBL/GenBank/DDBJ databases">
        <authorList>
            <person name="Jung H.S."/>
            <person name="Jeon C.O."/>
        </authorList>
    </citation>
    <scope>NUCLEOTIDE SEQUENCE [LARGE SCALE GENOMIC DNA]</scope>
    <source>
        <strain evidence="2 3">MA-7-27</strain>
    </source>
</reference>
<dbReference type="CDD" id="cd04301">
    <property type="entry name" value="NAT_SF"/>
    <property type="match status" value="1"/>
</dbReference>
<evidence type="ECO:0000259" key="1">
    <source>
        <dbReference type="PROSITE" id="PS51186"/>
    </source>
</evidence>
<dbReference type="AlphaFoldDB" id="A0A3L9YB64"/>
<dbReference type="PANTHER" id="PTHR43451">
    <property type="entry name" value="ACETYLTRANSFERASE (GNAT) FAMILY PROTEIN"/>
    <property type="match status" value="1"/>
</dbReference>
<evidence type="ECO:0000313" key="3">
    <source>
        <dbReference type="Proteomes" id="UP000281343"/>
    </source>
</evidence>
<dbReference type="SUPFAM" id="SSF55729">
    <property type="entry name" value="Acyl-CoA N-acyltransferases (Nat)"/>
    <property type="match status" value="1"/>
</dbReference>
<gene>
    <name evidence="2" type="ORF">D9R08_06175</name>
</gene>
<dbReference type="Proteomes" id="UP000281343">
    <property type="component" value="Unassembled WGS sequence"/>
</dbReference>
<evidence type="ECO:0000313" key="2">
    <source>
        <dbReference type="EMBL" id="RMA43206.1"/>
    </source>
</evidence>
<sequence length="164" mass="17977">MTVDLTIRDMLPGEADALGEIYHDAVRNGAIALYSAEQVAAWSPAPPTDAGWATRLADADTIVAERDGAPVGFMTRRGGYIDLAFVAAAAMGQGVGDALYLVAETRARADGHGCMTTEASALARRLFERHGWRVKEREEILRYEVMIHRYRMEKRLDLPAEASL</sequence>
<dbReference type="GO" id="GO:0016747">
    <property type="term" value="F:acyltransferase activity, transferring groups other than amino-acyl groups"/>
    <property type="evidence" value="ECO:0007669"/>
    <property type="project" value="InterPro"/>
</dbReference>
<comment type="caution">
    <text evidence="2">The sequence shown here is derived from an EMBL/GenBank/DDBJ whole genome shotgun (WGS) entry which is preliminary data.</text>
</comment>
<dbReference type="InterPro" id="IPR016181">
    <property type="entry name" value="Acyl_CoA_acyltransferase"/>
</dbReference>
<dbReference type="InterPro" id="IPR052564">
    <property type="entry name" value="N-acetyltrans/Recomb-assoc"/>
</dbReference>
<dbReference type="PROSITE" id="PS51186">
    <property type="entry name" value="GNAT"/>
    <property type="match status" value="1"/>
</dbReference>
<keyword evidence="3" id="KW-1185">Reference proteome</keyword>
<dbReference type="OrthoDB" id="9789081at2"/>
<protein>
    <submittedName>
        <fullName evidence="2">GNAT family N-acetyltransferase</fullName>
    </submittedName>
</protein>
<feature type="domain" description="N-acetyltransferase" evidence="1">
    <location>
        <begin position="5"/>
        <end position="157"/>
    </location>
</feature>
<accession>A0A3L9YB64</accession>
<dbReference type="PANTHER" id="PTHR43451:SF1">
    <property type="entry name" value="ACETYLTRANSFERASE"/>
    <property type="match status" value="1"/>
</dbReference>
<dbReference type="InterPro" id="IPR000182">
    <property type="entry name" value="GNAT_dom"/>
</dbReference>
<dbReference type="EMBL" id="RCNT01000002">
    <property type="protein sequence ID" value="RMA43206.1"/>
    <property type="molecule type" value="Genomic_DNA"/>
</dbReference>
<organism evidence="2 3">
    <name type="scientific">Rhodophyticola porphyridii</name>
    <dbReference type="NCBI Taxonomy" id="1852017"/>
    <lineage>
        <taxon>Bacteria</taxon>
        <taxon>Pseudomonadati</taxon>
        <taxon>Pseudomonadota</taxon>
        <taxon>Alphaproteobacteria</taxon>
        <taxon>Rhodobacterales</taxon>
        <taxon>Roseobacteraceae</taxon>
        <taxon>Rhodophyticola</taxon>
    </lineage>
</organism>